<evidence type="ECO:0000313" key="8">
    <source>
        <dbReference type="Proteomes" id="UP000032305"/>
    </source>
</evidence>
<dbReference type="NCBIfam" id="TIGR00968">
    <property type="entry name" value="3a0106s01"/>
    <property type="match status" value="1"/>
</dbReference>
<evidence type="ECO:0000313" key="7">
    <source>
        <dbReference type="EMBL" id="GAL99529.1"/>
    </source>
</evidence>
<name>A0A0A1W260_9SPHN</name>
<dbReference type="SUPFAM" id="SSF50331">
    <property type="entry name" value="MOP-like"/>
    <property type="match status" value="1"/>
</dbReference>
<evidence type="ECO:0000256" key="2">
    <source>
        <dbReference type="ARBA" id="ARBA00022741"/>
    </source>
</evidence>
<dbReference type="PANTHER" id="PTHR42781">
    <property type="entry name" value="SPERMIDINE/PUTRESCINE IMPORT ATP-BINDING PROTEIN POTA"/>
    <property type="match status" value="1"/>
</dbReference>
<dbReference type="PANTHER" id="PTHR42781:SF4">
    <property type="entry name" value="SPERMIDINE_PUTRESCINE IMPORT ATP-BINDING PROTEIN POTA"/>
    <property type="match status" value="1"/>
</dbReference>
<dbReference type="GO" id="GO:0005524">
    <property type="term" value="F:ATP binding"/>
    <property type="evidence" value="ECO:0007669"/>
    <property type="project" value="UniProtKB-KW"/>
</dbReference>
<evidence type="ECO:0000256" key="3">
    <source>
        <dbReference type="ARBA" id="ARBA00022840"/>
    </source>
</evidence>
<dbReference type="SUPFAM" id="SSF52540">
    <property type="entry name" value="P-loop containing nucleoside triphosphate hydrolases"/>
    <property type="match status" value="1"/>
</dbReference>
<reference evidence="7 8" key="1">
    <citation type="submission" date="2014-11" db="EMBL/GenBank/DDBJ databases">
        <title>Whole genome shotgun sequence of Sphingomonas parapaucimobilis NBRC 15100.</title>
        <authorList>
            <person name="Katano-Makiyama Y."/>
            <person name="Hosoyama A."/>
            <person name="Hashimoto M."/>
            <person name="Hosoyama Y."/>
            <person name="Noguchi M."/>
            <person name="Numata M."/>
            <person name="Tsuchikane K."/>
            <person name="Hirakata S."/>
            <person name="Uohara A."/>
            <person name="Shimodaira J."/>
            <person name="Ohji S."/>
            <person name="Ichikawa N."/>
            <person name="Kimura A."/>
            <person name="Yamazoe A."/>
            <person name="Fujita N."/>
        </authorList>
    </citation>
    <scope>NUCLEOTIDE SEQUENCE [LARGE SCALE GENOMIC DNA]</scope>
    <source>
        <strain evidence="7 8">NBRC 15100</strain>
    </source>
</reference>
<dbReference type="EMBL" id="BBPI01000005">
    <property type="protein sequence ID" value="GAL99529.1"/>
    <property type="molecule type" value="Genomic_DNA"/>
</dbReference>
<dbReference type="InterPro" id="IPR027417">
    <property type="entry name" value="P-loop_NTPase"/>
</dbReference>
<dbReference type="GO" id="GO:0015697">
    <property type="term" value="P:quaternary ammonium group transport"/>
    <property type="evidence" value="ECO:0007669"/>
    <property type="project" value="UniProtKB-ARBA"/>
</dbReference>
<sequence length="344" mass="37170">MSIVVDNISRRFGGFTALDRVTLETKPGEFLALLGPSGSGKTTLLRTIAGLDFADEGHVLFDGQDMTGTPAAERRIGFVFQNYALFRHMTVADNIAFGLTVRKRRDRPAKAAITAKVAELLELIQLPQLGDRYPAQLSGGQRQRVALARALAIEPRLLLLDEPFGALDAQVRKDLRGWLRRIHDETGLTSIFVTHDQEEALEIADRIVVMRGGVIEQIGTPAEVQSAPATAFVSSFIGETNRLPVTRRDGVAIIGVGLATMSDEARGQGEGEIHIRPHDVELAEPGAADALTVTVLASRPVGRSRRITAQLAGAAEPLTFDLPVAVDAAAGQSLSIRPVRYRIF</sequence>
<evidence type="ECO:0000256" key="4">
    <source>
        <dbReference type="ARBA" id="ARBA00022967"/>
    </source>
</evidence>
<dbReference type="InterPro" id="IPR003593">
    <property type="entry name" value="AAA+_ATPase"/>
</dbReference>
<evidence type="ECO:0000256" key="5">
    <source>
        <dbReference type="ARBA" id="ARBA00023032"/>
    </source>
</evidence>
<protein>
    <submittedName>
        <fullName evidence="7">Sulfate ABC transporter ATP-binding protein CysA</fullName>
    </submittedName>
</protein>
<dbReference type="InterPro" id="IPR005666">
    <property type="entry name" value="Sulph_transpt1"/>
</dbReference>
<feature type="domain" description="ABC transporter" evidence="6">
    <location>
        <begin position="3"/>
        <end position="237"/>
    </location>
</feature>
<dbReference type="GO" id="GO:0043190">
    <property type="term" value="C:ATP-binding cassette (ABC) transporter complex"/>
    <property type="evidence" value="ECO:0007669"/>
    <property type="project" value="InterPro"/>
</dbReference>
<dbReference type="OrthoDB" id="9802264at2"/>
<dbReference type="InterPro" id="IPR008995">
    <property type="entry name" value="Mo/tungstate-bd_C_term_dom"/>
</dbReference>
<dbReference type="InterPro" id="IPR050093">
    <property type="entry name" value="ABC_SmlMolc_Importer"/>
</dbReference>
<keyword evidence="3 7" id="KW-0067">ATP-binding</keyword>
<dbReference type="AlphaFoldDB" id="A0A0A1W260"/>
<gene>
    <name evidence="7" type="primary">cysA</name>
    <name evidence="7" type="ORF">SP5_005_00520</name>
</gene>
<dbReference type="GO" id="GO:0015419">
    <property type="term" value="F:ABC-type sulfate transporter activity"/>
    <property type="evidence" value="ECO:0007669"/>
    <property type="project" value="InterPro"/>
</dbReference>
<dbReference type="FunFam" id="3.40.50.300:FF:000425">
    <property type="entry name" value="Probable ABC transporter, ATP-binding subunit"/>
    <property type="match status" value="1"/>
</dbReference>
<dbReference type="eggNOG" id="COG1118">
    <property type="taxonomic scope" value="Bacteria"/>
</dbReference>
<comment type="caution">
    <text evidence="7">The sequence shown here is derived from an EMBL/GenBank/DDBJ whole genome shotgun (WGS) entry which is preliminary data.</text>
</comment>
<evidence type="ECO:0000259" key="6">
    <source>
        <dbReference type="PROSITE" id="PS50893"/>
    </source>
</evidence>
<accession>A0A0A1W260</accession>
<proteinExistence type="predicted"/>
<keyword evidence="1" id="KW-0813">Transport</keyword>
<keyword evidence="2" id="KW-0547">Nucleotide-binding</keyword>
<evidence type="ECO:0000256" key="1">
    <source>
        <dbReference type="ARBA" id="ARBA00022448"/>
    </source>
</evidence>
<dbReference type="PROSITE" id="PS50893">
    <property type="entry name" value="ABC_TRANSPORTER_2"/>
    <property type="match status" value="1"/>
</dbReference>
<dbReference type="InterPro" id="IPR017871">
    <property type="entry name" value="ABC_transporter-like_CS"/>
</dbReference>
<dbReference type="InterPro" id="IPR003439">
    <property type="entry name" value="ABC_transporter-like_ATP-bd"/>
</dbReference>
<keyword evidence="4" id="KW-1278">Translocase</keyword>
<dbReference type="SMART" id="SM00382">
    <property type="entry name" value="AAA"/>
    <property type="match status" value="1"/>
</dbReference>
<keyword evidence="5" id="KW-0764">Sulfate transport</keyword>
<keyword evidence="8" id="KW-1185">Reference proteome</keyword>
<dbReference type="Gene3D" id="3.40.50.300">
    <property type="entry name" value="P-loop containing nucleotide triphosphate hydrolases"/>
    <property type="match status" value="1"/>
</dbReference>
<dbReference type="RefSeq" id="WP_042482855.1">
    <property type="nucleotide sequence ID" value="NZ_BBPI01000005.1"/>
</dbReference>
<dbReference type="GO" id="GO:0016887">
    <property type="term" value="F:ATP hydrolysis activity"/>
    <property type="evidence" value="ECO:0007669"/>
    <property type="project" value="InterPro"/>
</dbReference>
<dbReference type="Proteomes" id="UP000032305">
    <property type="component" value="Unassembled WGS sequence"/>
</dbReference>
<dbReference type="PROSITE" id="PS00211">
    <property type="entry name" value="ABC_TRANSPORTER_1"/>
    <property type="match status" value="1"/>
</dbReference>
<dbReference type="Pfam" id="PF00005">
    <property type="entry name" value="ABC_tran"/>
    <property type="match status" value="1"/>
</dbReference>
<organism evidence="7 8">
    <name type="scientific">Sphingomonas parapaucimobilis NBRC 15100</name>
    <dbReference type="NCBI Taxonomy" id="1219049"/>
    <lineage>
        <taxon>Bacteria</taxon>
        <taxon>Pseudomonadati</taxon>
        <taxon>Pseudomonadota</taxon>
        <taxon>Alphaproteobacteria</taxon>
        <taxon>Sphingomonadales</taxon>
        <taxon>Sphingomonadaceae</taxon>
        <taxon>Sphingomonas</taxon>
    </lineage>
</organism>